<evidence type="ECO:0000259" key="2">
    <source>
        <dbReference type="PROSITE" id="PS50846"/>
    </source>
</evidence>
<dbReference type="PANTHER" id="PTHR22814">
    <property type="entry name" value="COPPER TRANSPORT PROTEIN ATOX1-RELATED"/>
    <property type="match status" value="1"/>
</dbReference>
<dbReference type="SUPFAM" id="SSF55008">
    <property type="entry name" value="HMA, heavy metal-associated domain"/>
    <property type="match status" value="1"/>
</dbReference>
<sequence length="231" mass="27328">MSIGMNELFYRQGEEPAWIIDRNGAYRDNREVSPFSRHGRYLQDIDLKVPMCCAKCEEKVREELLDVEGVYSVVCDQHCQKVTVTGNYNYVDPLRLLKKVKRIKKNSKFWAENTRIDDTQYYGSNSRSYNTRHRNEYTSLPLSTRTFFDPYYNDSARRFHSSASVASGRSYSNHQDSRPYGRVDRFMTRVIPQSQTFFPVPHTAQSLDYTLPAYEQTSYYNEDYPSFRCYY</sequence>
<dbReference type="CDD" id="cd00371">
    <property type="entry name" value="HMA"/>
    <property type="match status" value="1"/>
</dbReference>
<keyword evidence="1" id="KW-0479">Metal-binding</keyword>
<organism evidence="3 4">
    <name type="scientific">Sphagnum jensenii</name>
    <dbReference type="NCBI Taxonomy" id="128206"/>
    <lineage>
        <taxon>Eukaryota</taxon>
        <taxon>Viridiplantae</taxon>
        <taxon>Streptophyta</taxon>
        <taxon>Embryophyta</taxon>
        <taxon>Bryophyta</taxon>
        <taxon>Sphagnophytina</taxon>
        <taxon>Sphagnopsida</taxon>
        <taxon>Sphagnales</taxon>
        <taxon>Sphagnaceae</taxon>
        <taxon>Sphagnum</taxon>
    </lineage>
</organism>
<dbReference type="InterPro" id="IPR036163">
    <property type="entry name" value="HMA_dom_sf"/>
</dbReference>
<protein>
    <recommendedName>
        <fullName evidence="2">HMA domain-containing protein</fullName>
    </recommendedName>
</protein>
<dbReference type="Gene3D" id="3.30.70.100">
    <property type="match status" value="1"/>
</dbReference>
<dbReference type="Pfam" id="PF00403">
    <property type="entry name" value="HMA"/>
    <property type="match status" value="1"/>
</dbReference>
<evidence type="ECO:0000256" key="1">
    <source>
        <dbReference type="ARBA" id="ARBA00022723"/>
    </source>
</evidence>
<proteinExistence type="predicted"/>
<dbReference type="Proteomes" id="UP001497444">
    <property type="component" value="Chromosome 14"/>
</dbReference>
<evidence type="ECO:0000313" key="4">
    <source>
        <dbReference type="Proteomes" id="UP001497444"/>
    </source>
</evidence>
<reference evidence="3" key="1">
    <citation type="submission" date="2024-02" db="EMBL/GenBank/DDBJ databases">
        <authorList>
            <consortium name="ELIXIR-Norway"/>
            <consortium name="Elixir Norway"/>
        </authorList>
    </citation>
    <scope>NUCLEOTIDE SEQUENCE</scope>
</reference>
<feature type="domain" description="HMA" evidence="2">
    <location>
        <begin position="42"/>
        <end position="108"/>
    </location>
</feature>
<dbReference type="PROSITE" id="PS50846">
    <property type="entry name" value="HMA_2"/>
    <property type="match status" value="1"/>
</dbReference>
<evidence type="ECO:0000313" key="3">
    <source>
        <dbReference type="EMBL" id="CAK9261766.1"/>
    </source>
</evidence>
<dbReference type="InterPro" id="IPR006121">
    <property type="entry name" value="HMA_dom"/>
</dbReference>
<dbReference type="PANTHER" id="PTHR22814:SF336">
    <property type="entry name" value="HEAVY METAL-ASSOCIATED ISOPRENYLATED PLANT PROTEIN 23"/>
    <property type="match status" value="1"/>
</dbReference>
<gene>
    <name evidence="3" type="ORF">CSSPJE1EN1_LOCUS7244</name>
</gene>
<accession>A0ABP0W6C9</accession>
<name>A0ABP0W6C9_9BRYO</name>
<dbReference type="EMBL" id="OZ020109">
    <property type="protein sequence ID" value="CAK9261766.1"/>
    <property type="molecule type" value="Genomic_DNA"/>
</dbReference>
<keyword evidence="4" id="KW-1185">Reference proteome</keyword>